<evidence type="ECO:0000256" key="1">
    <source>
        <dbReference type="ARBA" id="ARBA00004167"/>
    </source>
</evidence>
<protein>
    <recommendedName>
        <fullName evidence="8">FAM234A/B beta-propeller domain-containing protein</fullName>
    </recommendedName>
</protein>
<dbReference type="Gene3D" id="2.130.10.10">
    <property type="entry name" value="YVTN repeat-like/Quinoprotein amine dehydrogenase"/>
    <property type="match status" value="1"/>
</dbReference>
<dbReference type="Pfam" id="PF23727">
    <property type="entry name" value="Beta-prop_FAM234A_B"/>
    <property type="match status" value="1"/>
</dbReference>
<dbReference type="SUPFAM" id="SSF50998">
    <property type="entry name" value="Quinoprotein alcohol dehydrogenase-like"/>
    <property type="match status" value="1"/>
</dbReference>
<sequence>MKLNATPRHYMPLPQNQSDDDESVPSKEDKLEKVIFKNSYEAAEGTKSIRIIEQDEIDVKDLPMSPSRVVLFTMSLLMCVFFVMIFVFCVPCTLLGNLNELCYLTFEWGQNLPNTTYAAPVEFIDHEALENRIIVLGYTSIESGLVAIQINDGKEIWRLHLHSKPLSLSCHTLDVNSDKVPECLVIGEDGLLTAVDAKEGVSLWYLHNHSNLNSANSISGPVVVSDCDDDDIMDIIISYNITGEEKSYLAIVSGGTGQIIGSLIELSQCFQPSLMKFSWKSKELKQLVLHCKTETNDELWLLSAKDICNAANNETSTLVQQNIFRIPHFKNDIKFYEIVDSNNQFVVVLDGIQFILLKCSHVNFQTIWHTYVDTGYHMRIVSDGQYINGSSQLVIANAGGIHYKILGLSLEDGREVWSILNDSGTVVSVTKFPNFFGSTDGLLLKLVAAGPPINPHAFELGISRNVSEQTPAQKLKVHRVETLRSLQETYMFVKCGKVPVFKTILEEIIRIDCQVAGSCFNNIYTINSTVIAKSDDFGNSFSLFTVTSSEVFTSNTKEMIVKRYNLNDVTDHPTCENHNHFV</sequence>
<dbReference type="PANTHER" id="PTHR21419:SF30">
    <property type="entry name" value="IG-LIKE DOMAIN-CONTAINING PROTEIN"/>
    <property type="match status" value="1"/>
</dbReference>
<keyword evidence="2 7" id="KW-0812">Transmembrane</keyword>
<keyword evidence="4 7" id="KW-0472">Membrane</keyword>
<dbReference type="PANTHER" id="PTHR21419">
    <property type="match status" value="1"/>
</dbReference>
<dbReference type="GO" id="GO:0016020">
    <property type="term" value="C:membrane"/>
    <property type="evidence" value="ECO:0007669"/>
    <property type="project" value="UniProtKB-SubCell"/>
</dbReference>
<evidence type="ECO:0000256" key="6">
    <source>
        <dbReference type="SAM" id="MobiDB-lite"/>
    </source>
</evidence>
<dbReference type="InterPro" id="IPR045232">
    <property type="entry name" value="FAM234"/>
</dbReference>
<organism evidence="9 10">
    <name type="scientific">Oedothorax gibbosus</name>
    <dbReference type="NCBI Taxonomy" id="931172"/>
    <lineage>
        <taxon>Eukaryota</taxon>
        <taxon>Metazoa</taxon>
        <taxon>Ecdysozoa</taxon>
        <taxon>Arthropoda</taxon>
        <taxon>Chelicerata</taxon>
        <taxon>Arachnida</taxon>
        <taxon>Araneae</taxon>
        <taxon>Araneomorphae</taxon>
        <taxon>Entelegynae</taxon>
        <taxon>Araneoidea</taxon>
        <taxon>Linyphiidae</taxon>
        <taxon>Erigoninae</taxon>
        <taxon>Oedothorax</taxon>
    </lineage>
</organism>
<evidence type="ECO:0000256" key="3">
    <source>
        <dbReference type="ARBA" id="ARBA00022989"/>
    </source>
</evidence>
<evidence type="ECO:0000313" key="10">
    <source>
        <dbReference type="Proteomes" id="UP000827092"/>
    </source>
</evidence>
<keyword evidence="10" id="KW-1185">Reference proteome</keyword>
<name>A0AAV6UQL5_9ARAC</name>
<dbReference type="InterPro" id="IPR055409">
    <property type="entry name" value="Beta-prop_FAM234A_B"/>
</dbReference>
<feature type="domain" description="FAM234A/B beta-propeller" evidence="8">
    <location>
        <begin position="145"/>
        <end position="419"/>
    </location>
</feature>
<dbReference type="InterPro" id="IPR011047">
    <property type="entry name" value="Quinoprotein_ADH-like_sf"/>
</dbReference>
<accession>A0AAV6UQL5</accession>
<dbReference type="Proteomes" id="UP000827092">
    <property type="component" value="Unassembled WGS sequence"/>
</dbReference>
<dbReference type="InterPro" id="IPR015943">
    <property type="entry name" value="WD40/YVTN_repeat-like_dom_sf"/>
</dbReference>
<proteinExistence type="inferred from homology"/>
<comment type="caution">
    <text evidence="9">The sequence shown here is derived from an EMBL/GenBank/DDBJ whole genome shotgun (WGS) entry which is preliminary data.</text>
</comment>
<feature type="region of interest" description="Disordered" evidence="6">
    <location>
        <begin position="1"/>
        <end position="28"/>
    </location>
</feature>
<evidence type="ECO:0000256" key="2">
    <source>
        <dbReference type="ARBA" id="ARBA00022692"/>
    </source>
</evidence>
<evidence type="ECO:0000256" key="7">
    <source>
        <dbReference type="SAM" id="Phobius"/>
    </source>
</evidence>
<feature type="transmembrane region" description="Helical" evidence="7">
    <location>
        <begin position="69"/>
        <end position="88"/>
    </location>
</feature>
<evidence type="ECO:0000313" key="9">
    <source>
        <dbReference type="EMBL" id="KAG8186013.1"/>
    </source>
</evidence>
<reference evidence="9 10" key="1">
    <citation type="journal article" date="2022" name="Nat. Ecol. Evol.">
        <title>A masculinizing supergene underlies an exaggerated male reproductive morph in a spider.</title>
        <authorList>
            <person name="Hendrickx F."/>
            <person name="De Corte Z."/>
            <person name="Sonet G."/>
            <person name="Van Belleghem S.M."/>
            <person name="Kostlbacher S."/>
            <person name="Vangestel C."/>
        </authorList>
    </citation>
    <scope>NUCLEOTIDE SEQUENCE [LARGE SCALE GENOMIC DNA]</scope>
    <source>
        <strain evidence="9">W744_W776</strain>
    </source>
</reference>
<comment type="subcellular location">
    <subcellularLocation>
        <location evidence="1">Membrane</location>
        <topology evidence="1">Single-pass membrane protein</topology>
    </subcellularLocation>
</comment>
<dbReference type="AlphaFoldDB" id="A0AAV6UQL5"/>
<dbReference type="EMBL" id="JAFNEN010000316">
    <property type="protein sequence ID" value="KAG8186013.1"/>
    <property type="molecule type" value="Genomic_DNA"/>
</dbReference>
<evidence type="ECO:0000256" key="4">
    <source>
        <dbReference type="ARBA" id="ARBA00023136"/>
    </source>
</evidence>
<gene>
    <name evidence="9" type="ORF">JTE90_004435</name>
</gene>
<evidence type="ECO:0000259" key="8">
    <source>
        <dbReference type="Pfam" id="PF23727"/>
    </source>
</evidence>
<keyword evidence="3 7" id="KW-1133">Transmembrane helix</keyword>
<evidence type="ECO:0000256" key="5">
    <source>
        <dbReference type="ARBA" id="ARBA00025791"/>
    </source>
</evidence>
<comment type="similarity">
    <text evidence="5">Belongs to the FAM234 family.</text>
</comment>